<evidence type="ECO:0000256" key="5">
    <source>
        <dbReference type="ARBA" id="ARBA00007930"/>
    </source>
</evidence>
<dbReference type="InterPro" id="IPR013083">
    <property type="entry name" value="Znf_RING/FYVE/PHD"/>
</dbReference>
<feature type="domain" description="PPIase cyclophilin-type" evidence="12">
    <location>
        <begin position="283"/>
        <end position="437"/>
    </location>
</feature>
<dbReference type="Gene3D" id="3.30.40.10">
    <property type="entry name" value="Zinc/RING finger domain, C3HC4 (zinc finger)"/>
    <property type="match status" value="1"/>
</dbReference>
<name>A0A137PDK3_CONC2</name>
<dbReference type="SMART" id="SM00504">
    <property type="entry name" value="Ubox"/>
    <property type="match status" value="1"/>
</dbReference>
<dbReference type="FunFam" id="2.40.100.10:FF:000014">
    <property type="entry name" value="Peptidyl-prolyl cis-trans isomerase cyp65"/>
    <property type="match status" value="1"/>
</dbReference>
<dbReference type="GO" id="GO:0061630">
    <property type="term" value="F:ubiquitin protein ligase activity"/>
    <property type="evidence" value="ECO:0007669"/>
    <property type="project" value="UniProtKB-EC"/>
</dbReference>
<organism evidence="14 15">
    <name type="scientific">Conidiobolus coronatus (strain ATCC 28846 / CBS 209.66 / NRRL 28638)</name>
    <name type="common">Delacroixia coronata</name>
    <dbReference type="NCBI Taxonomy" id="796925"/>
    <lineage>
        <taxon>Eukaryota</taxon>
        <taxon>Fungi</taxon>
        <taxon>Fungi incertae sedis</taxon>
        <taxon>Zoopagomycota</taxon>
        <taxon>Entomophthoromycotina</taxon>
        <taxon>Entomophthoromycetes</taxon>
        <taxon>Entomophthorales</taxon>
        <taxon>Ancylistaceae</taxon>
        <taxon>Conidiobolus</taxon>
    </lineage>
</organism>
<keyword evidence="10" id="KW-0539">Nucleus</keyword>
<dbReference type="PROSITE" id="PS00170">
    <property type="entry name" value="CSA_PPIASE_1"/>
    <property type="match status" value="1"/>
</dbReference>
<keyword evidence="15" id="KW-1185">Reference proteome</keyword>
<dbReference type="CDD" id="cd16663">
    <property type="entry name" value="RING-Ubox_PPIL2"/>
    <property type="match status" value="1"/>
</dbReference>
<evidence type="ECO:0000313" key="14">
    <source>
        <dbReference type="EMBL" id="KXN73055.1"/>
    </source>
</evidence>
<comment type="catalytic activity">
    <reaction evidence="2">
        <text>[protein]-peptidylproline (omega=180) = [protein]-peptidylproline (omega=0)</text>
        <dbReference type="Rhea" id="RHEA:16237"/>
        <dbReference type="Rhea" id="RHEA-COMP:10747"/>
        <dbReference type="Rhea" id="RHEA-COMP:10748"/>
        <dbReference type="ChEBI" id="CHEBI:83833"/>
        <dbReference type="ChEBI" id="CHEBI:83834"/>
        <dbReference type="EC" id="5.2.1.8"/>
    </reaction>
</comment>
<dbReference type="PRINTS" id="PR00153">
    <property type="entry name" value="CSAPPISMRASE"/>
</dbReference>
<evidence type="ECO:0000256" key="9">
    <source>
        <dbReference type="ARBA" id="ARBA00023235"/>
    </source>
</evidence>
<evidence type="ECO:0000256" key="7">
    <source>
        <dbReference type="ARBA" id="ARBA00022786"/>
    </source>
</evidence>
<dbReference type="EMBL" id="KQ964442">
    <property type="protein sequence ID" value="KXN73055.1"/>
    <property type="molecule type" value="Genomic_DNA"/>
</dbReference>
<evidence type="ECO:0000256" key="6">
    <source>
        <dbReference type="ARBA" id="ARBA00022679"/>
    </source>
</evidence>
<dbReference type="GO" id="GO:0006457">
    <property type="term" value="P:protein folding"/>
    <property type="evidence" value="ECO:0007669"/>
    <property type="project" value="InterPro"/>
</dbReference>
<feature type="compositionally biased region" description="Low complexity" evidence="11">
    <location>
        <begin position="223"/>
        <end position="236"/>
    </location>
</feature>
<dbReference type="SUPFAM" id="SSF50891">
    <property type="entry name" value="Cyclophilin-like"/>
    <property type="match status" value="1"/>
</dbReference>
<dbReference type="STRING" id="796925.A0A137PDK3"/>
<dbReference type="InterPro" id="IPR029000">
    <property type="entry name" value="Cyclophilin-like_dom_sf"/>
</dbReference>
<evidence type="ECO:0000256" key="4">
    <source>
        <dbReference type="ARBA" id="ARBA00004123"/>
    </source>
</evidence>
<comment type="function">
    <text evidence="3">May catalyze the cis-trans isomerization of proline imidic peptide bonds in oligopeptides thereby assisting the folding of proteins. May also function as a chaperone, playing a role in intracellular transport of proteins. May also have a protein ubiquitin ligase activity acting as an E3 ubiquitin protein ligase or as a ubiquitin-ubiquitin ligase promoting elongation of ubiquitin chains on proteins.</text>
</comment>
<evidence type="ECO:0000313" key="15">
    <source>
        <dbReference type="Proteomes" id="UP000070444"/>
    </source>
</evidence>
<accession>A0A137PDK3</accession>
<dbReference type="InterPro" id="IPR044666">
    <property type="entry name" value="Cyclophilin_A-like"/>
</dbReference>
<evidence type="ECO:0000256" key="11">
    <source>
        <dbReference type="SAM" id="MobiDB-lite"/>
    </source>
</evidence>
<dbReference type="Pfam" id="PF00160">
    <property type="entry name" value="Pro_isomerase"/>
    <property type="match status" value="1"/>
</dbReference>
<dbReference type="InterPro" id="IPR003613">
    <property type="entry name" value="Ubox_domain"/>
</dbReference>
<reference evidence="14 15" key="1">
    <citation type="journal article" date="2015" name="Genome Biol. Evol.">
        <title>Phylogenomic analyses indicate that early fungi evolved digesting cell walls of algal ancestors of land plants.</title>
        <authorList>
            <person name="Chang Y."/>
            <person name="Wang S."/>
            <person name="Sekimoto S."/>
            <person name="Aerts A.L."/>
            <person name="Choi C."/>
            <person name="Clum A."/>
            <person name="LaButti K.M."/>
            <person name="Lindquist E.A."/>
            <person name="Yee Ngan C."/>
            <person name="Ohm R.A."/>
            <person name="Salamov A.A."/>
            <person name="Grigoriev I.V."/>
            <person name="Spatafora J.W."/>
            <person name="Berbee M.L."/>
        </authorList>
    </citation>
    <scope>NUCLEOTIDE SEQUENCE [LARGE SCALE GENOMIC DNA]</scope>
    <source>
        <strain evidence="14 15">NRRL 28638</strain>
    </source>
</reference>
<evidence type="ECO:0000259" key="12">
    <source>
        <dbReference type="PROSITE" id="PS50072"/>
    </source>
</evidence>
<dbReference type="InterPro" id="IPR020892">
    <property type="entry name" value="Cyclophilin-type_PPIase_CS"/>
</dbReference>
<dbReference type="InterPro" id="IPR026951">
    <property type="entry name" value="PPIL2_U-box_dom"/>
</dbReference>
<dbReference type="SUPFAM" id="SSF57850">
    <property type="entry name" value="RING/U-box"/>
    <property type="match status" value="1"/>
</dbReference>
<dbReference type="InterPro" id="IPR002130">
    <property type="entry name" value="Cyclophilin-type_PPIase_dom"/>
</dbReference>
<dbReference type="PANTHER" id="PTHR45625:SF1">
    <property type="entry name" value="RING-TYPE E3 UBIQUITIN-PROTEIN LIGASE PPIL2"/>
    <property type="match status" value="1"/>
</dbReference>
<evidence type="ECO:0000256" key="10">
    <source>
        <dbReference type="ARBA" id="ARBA00023242"/>
    </source>
</evidence>
<protein>
    <submittedName>
        <fullName evidence="14">Cyclophilin-like protein</fullName>
    </submittedName>
</protein>
<dbReference type="Pfam" id="PF04641">
    <property type="entry name" value="Rtf2"/>
    <property type="match status" value="1"/>
</dbReference>
<dbReference type="FunFam" id="3.30.40.10:FF:000079">
    <property type="entry name" value="Peptidyl-prolyl cis-trans isomerase 2"/>
    <property type="match status" value="1"/>
</dbReference>
<dbReference type="PROSITE" id="PS51698">
    <property type="entry name" value="U_BOX"/>
    <property type="match status" value="1"/>
</dbReference>
<dbReference type="GO" id="GO:0071013">
    <property type="term" value="C:catalytic step 2 spliceosome"/>
    <property type="evidence" value="ECO:0007669"/>
    <property type="project" value="TreeGrafter"/>
</dbReference>
<evidence type="ECO:0000256" key="1">
    <source>
        <dbReference type="ARBA" id="ARBA00000900"/>
    </source>
</evidence>
<feature type="compositionally biased region" description="Basic and acidic residues" evidence="11">
    <location>
        <begin position="198"/>
        <end position="214"/>
    </location>
</feature>
<keyword evidence="9" id="KW-0413">Isomerase</keyword>
<dbReference type="OMA" id="NFIKHCA"/>
<dbReference type="AlphaFoldDB" id="A0A137PDK3"/>
<comment type="subcellular location">
    <subcellularLocation>
        <location evidence="4">Nucleus</location>
    </subcellularLocation>
</comment>
<evidence type="ECO:0000256" key="3">
    <source>
        <dbReference type="ARBA" id="ARBA00003697"/>
    </source>
</evidence>
<keyword evidence="8" id="KW-0697">Rotamase</keyword>
<sequence length="477" mass="54081">MGKWTDKLYITHNEWAQDFGGHKKQTIKFSKLPFNCCALSLQPFENPVCTPDGKVFDIENIIPWIQEFGTNPITNEPLQVKDLIKLKFYKNTEGKYCCPVTYKIFTEFTQISALKPTGNVFSYEVIEELNLKSKNFKDLIDDVKFVKSDIITLQDPNNVEKLDPNRFYHIKNDVKITKKGGDEIKVNSTMKRVLDEMGIKQGKDSSENSEKETDSNTAKTLTKKAPSETSTTTASTSAKAYNTSIYSTGKAAASFTSTSIAPITKNELKLVDELELMLERVKGTGVVIIQTNLGDIQVELFCQQVPRACYNFIMLSKSEYYKGVKFHRNIKNFMIQGGDPTGTGRGGESYFKKDFEDEIKTNLSHDQRGLLSMANRGKDTNSSQFFITYRPCTHLDGKHSIFGKITGNIEVLDKMEVVPTDDDDKPVQEIKIRDILVIIDPFDEYNNRLKRKLGHEENERKAKAMGLSSKKRILQLG</sequence>
<dbReference type="OrthoDB" id="407558at2759"/>
<keyword evidence="6" id="KW-0808">Transferase</keyword>
<dbReference type="PROSITE" id="PS50072">
    <property type="entry name" value="CSA_PPIASE_2"/>
    <property type="match status" value="1"/>
</dbReference>
<dbReference type="CDD" id="cd01923">
    <property type="entry name" value="cyclophilin_RING"/>
    <property type="match status" value="1"/>
</dbReference>
<dbReference type="Gene3D" id="2.40.100.10">
    <property type="entry name" value="Cyclophilin-like"/>
    <property type="match status" value="1"/>
</dbReference>
<feature type="domain" description="U-box" evidence="13">
    <location>
        <begin position="30"/>
        <end position="103"/>
    </location>
</feature>
<dbReference type="PANTHER" id="PTHR45625">
    <property type="entry name" value="PEPTIDYL-PROLYL CIS-TRANS ISOMERASE-RELATED"/>
    <property type="match status" value="1"/>
</dbReference>
<dbReference type="Proteomes" id="UP000070444">
    <property type="component" value="Unassembled WGS sequence"/>
</dbReference>
<evidence type="ECO:0000259" key="13">
    <source>
        <dbReference type="PROSITE" id="PS51698"/>
    </source>
</evidence>
<keyword evidence="7" id="KW-0833">Ubl conjugation pathway</keyword>
<gene>
    <name evidence="14" type="ORF">CONCODRAFT_121616</name>
</gene>
<comment type="similarity">
    <text evidence="5">Belongs to the cyclophilin-type PPIase family. PPIL2 subfamily.</text>
</comment>
<proteinExistence type="inferred from homology"/>
<evidence type="ECO:0000256" key="8">
    <source>
        <dbReference type="ARBA" id="ARBA00023110"/>
    </source>
</evidence>
<evidence type="ECO:0000256" key="2">
    <source>
        <dbReference type="ARBA" id="ARBA00000971"/>
    </source>
</evidence>
<dbReference type="GO" id="GO:0000209">
    <property type="term" value="P:protein polyubiquitination"/>
    <property type="evidence" value="ECO:0007669"/>
    <property type="project" value="TreeGrafter"/>
</dbReference>
<feature type="region of interest" description="Disordered" evidence="11">
    <location>
        <begin position="198"/>
        <end position="236"/>
    </location>
</feature>
<dbReference type="GO" id="GO:0003755">
    <property type="term" value="F:peptidyl-prolyl cis-trans isomerase activity"/>
    <property type="evidence" value="ECO:0007669"/>
    <property type="project" value="UniProtKB-KW"/>
</dbReference>
<comment type="catalytic activity">
    <reaction evidence="1">
        <text>S-ubiquitinyl-[E2 ubiquitin-conjugating enzyme]-L-cysteine + [acceptor protein]-L-lysine = [E2 ubiquitin-conjugating enzyme]-L-cysteine + N(6)-ubiquitinyl-[acceptor protein]-L-lysine.</text>
        <dbReference type="EC" id="2.3.2.27"/>
    </reaction>
</comment>